<dbReference type="Proteomes" id="UP000198517">
    <property type="component" value="Unassembled WGS sequence"/>
</dbReference>
<reference evidence="1 2" key="1">
    <citation type="submission" date="2016-10" db="EMBL/GenBank/DDBJ databases">
        <authorList>
            <person name="de Groot N.N."/>
        </authorList>
    </citation>
    <scope>NUCLEOTIDE SEQUENCE [LARGE SCALE GENOMIC DNA]</scope>
    <source>
        <strain evidence="1 2">DSM 24015</strain>
    </source>
</reference>
<dbReference type="EMBL" id="FNAS01000024">
    <property type="protein sequence ID" value="SDE76995.1"/>
    <property type="molecule type" value="Genomic_DNA"/>
</dbReference>
<proteinExistence type="predicted"/>
<dbReference type="STRING" id="1071918.SAMN05421544_12418"/>
<protein>
    <submittedName>
        <fullName evidence="1">Uncharacterized protein</fullName>
    </submittedName>
</protein>
<dbReference type="AlphaFoldDB" id="A0A1G7FMV7"/>
<keyword evidence="2" id="KW-1185">Reference proteome</keyword>
<organism evidence="1 2">
    <name type="scientific">Riemerella columbipharyngis</name>
    <dbReference type="NCBI Taxonomy" id="1071918"/>
    <lineage>
        <taxon>Bacteria</taxon>
        <taxon>Pseudomonadati</taxon>
        <taxon>Bacteroidota</taxon>
        <taxon>Flavobacteriia</taxon>
        <taxon>Flavobacteriales</taxon>
        <taxon>Weeksellaceae</taxon>
        <taxon>Riemerella</taxon>
    </lineage>
</organism>
<sequence length="100" mass="11529">MKEKVTQAQIDAWKAKYPQGIFKLSFEDGKELYLRKPDRKTMSYAMTKLQTDPLGYSETILKNCTIGGDTEVINDDSYFFSASTQLEQMMEMKVAELKKL</sequence>
<gene>
    <name evidence="1" type="ORF">SAMN05421544_12418</name>
</gene>
<dbReference type="Gene3D" id="3.30.2220.10">
    <property type="entry name" value="rbstp2171"/>
    <property type="match status" value="1"/>
</dbReference>
<dbReference type="OrthoDB" id="885654at2"/>
<accession>A0A1G7FMV7</accession>
<evidence type="ECO:0000313" key="1">
    <source>
        <dbReference type="EMBL" id="SDE76995.1"/>
    </source>
</evidence>
<evidence type="ECO:0000313" key="2">
    <source>
        <dbReference type="Proteomes" id="UP000198517"/>
    </source>
</evidence>
<dbReference type="RefSeq" id="WP_092737972.1">
    <property type="nucleotide sequence ID" value="NZ_FNAS01000024.1"/>
</dbReference>
<name>A0A1G7FMV7_9FLAO</name>